<organism evidence="3 4">
    <name type="scientific">Patiriisocius hiemis</name>
    <dbReference type="NCBI Taxonomy" id="3075604"/>
    <lineage>
        <taxon>Bacteria</taxon>
        <taxon>Pseudomonadati</taxon>
        <taxon>Bacteroidota</taxon>
        <taxon>Flavobacteriia</taxon>
        <taxon>Flavobacteriales</taxon>
        <taxon>Flavobacteriaceae</taxon>
        <taxon>Patiriisocius</taxon>
    </lineage>
</organism>
<gene>
    <name evidence="3" type="ORF">RM538_08910</name>
</gene>
<dbReference type="RefSeq" id="WP_311333077.1">
    <property type="nucleotide sequence ID" value="NZ_JAVRHZ010000005.1"/>
</dbReference>
<evidence type="ECO:0000313" key="4">
    <source>
        <dbReference type="Proteomes" id="UP001254488"/>
    </source>
</evidence>
<protein>
    <recommendedName>
        <fullName evidence="5">MORN repeat protein</fullName>
    </recommendedName>
</protein>
<dbReference type="Proteomes" id="UP001254488">
    <property type="component" value="Unassembled WGS sequence"/>
</dbReference>
<dbReference type="SMART" id="SM00698">
    <property type="entry name" value="MORN"/>
    <property type="match status" value="3"/>
</dbReference>
<accession>A0ABU2YDP8</accession>
<evidence type="ECO:0000256" key="2">
    <source>
        <dbReference type="SAM" id="SignalP"/>
    </source>
</evidence>
<reference evidence="3 4" key="1">
    <citation type="submission" date="2023-09" db="EMBL/GenBank/DDBJ databases">
        <authorList>
            <person name="Rey-Velasco X."/>
        </authorList>
    </citation>
    <scope>NUCLEOTIDE SEQUENCE [LARGE SCALE GENOMIC DNA]</scope>
    <source>
        <strain evidence="3 4">W242</strain>
    </source>
</reference>
<evidence type="ECO:0000256" key="1">
    <source>
        <dbReference type="ARBA" id="ARBA00022737"/>
    </source>
</evidence>
<comment type="caution">
    <text evidence="3">The sequence shown here is derived from an EMBL/GenBank/DDBJ whole genome shotgun (WGS) entry which is preliminary data.</text>
</comment>
<dbReference type="PANTHER" id="PTHR23084:SF263">
    <property type="entry name" value="MORN REPEAT-CONTAINING PROTEIN 1"/>
    <property type="match status" value="1"/>
</dbReference>
<dbReference type="EMBL" id="JAVRHZ010000005">
    <property type="protein sequence ID" value="MDT0556122.1"/>
    <property type="molecule type" value="Genomic_DNA"/>
</dbReference>
<feature type="signal peptide" evidence="2">
    <location>
        <begin position="1"/>
        <end position="18"/>
    </location>
</feature>
<keyword evidence="1" id="KW-0677">Repeat</keyword>
<dbReference type="Pfam" id="PF02493">
    <property type="entry name" value="MORN"/>
    <property type="match status" value="4"/>
</dbReference>
<proteinExistence type="predicted"/>
<dbReference type="PANTHER" id="PTHR23084">
    <property type="entry name" value="PHOSPHATIDYLINOSITOL-4-PHOSPHATE 5-KINASE RELATED"/>
    <property type="match status" value="1"/>
</dbReference>
<dbReference type="InterPro" id="IPR003409">
    <property type="entry name" value="MORN"/>
</dbReference>
<dbReference type="SUPFAM" id="SSF82185">
    <property type="entry name" value="Histone H3 K4-specific methyltransferase SET7/9 N-terminal domain"/>
    <property type="match status" value="2"/>
</dbReference>
<sequence length="469" mass="53286">MRVLLLIFCLAIFSNTMGQVPAPPVVNKPTNTTPVSGTLKWKKVGVANYELTNENGTKLTNVQKLSRLNSDSIPYLDKSSRKVYLLPDAHNTSVGTTGNVVKIYENLPKDFVLSNRYRVASYINDNYESGDFVRVKNDYIKFVPALNESYTLKNAYRTTADWHFGQVNKLDATYDNSYWLKTEGTKYIFIKEGNTIDYSTVTTKSSGDDLIVNINNTPTYILKGFYTIASYTIKPALKYDASLVNTKPSASNSGCVKGDCINGWGKYNYENGYYDGFWSNGKKNGYGAYIWDGSGRYVGNWENDTMDGYGVYYGDDKTYQYGEWENGKLNGLGYTYTNEEWKRGLYKDGELSVAYEFFKNNKETGCVSGDCQNKFGYMVWENGDSFVGFFKDGRLYMGEYVFANDDNYKGYFNAQNEFDNMGVFSFVDKSIYNGRWTNGKYDGKGYYHDKDGVQQIGIWKDGVLVTPMK</sequence>
<keyword evidence="4" id="KW-1185">Reference proteome</keyword>
<evidence type="ECO:0008006" key="5">
    <source>
        <dbReference type="Google" id="ProtNLM"/>
    </source>
</evidence>
<keyword evidence="2" id="KW-0732">Signal</keyword>
<name>A0ABU2YDP8_9FLAO</name>
<dbReference type="Gene3D" id="2.20.110.10">
    <property type="entry name" value="Histone H3 K4-specific methyltransferase SET7/9 N-terminal domain"/>
    <property type="match status" value="2"/>
</dbReference>
<evidence type="ECO:0000313" key="3">
    <source>
        <dbReference type="EMBL" id="MDT0556122.1"/>
    </source>
</evidence>
<feature type="chain" id="PRO_5045920883" description="MORN repeat protein" evidence="2">
    <location>
        <begin position="19"/>
        <end position="469"/>
    </location>
</feature>